<feature type="domain" description="Isochorismatase-like" evidence="1">
    <location>
        <begin position="2"/>
        <end position="54"/>
    </location>
</feature>
<gene>
    <name evidence="2" type="ORF">GCM10011499_33260</name>
</gene>
<comment type="caution">
    <text evidence="2">The sequence shown here is derived from an EMBL/GenBank/DDBJ whole genome shotgun (WGS) entry which is preliminary data.</text>
</comment>
<evidence type="ECO:0000259" key="1">
    <source>
        <dbReference type="Pfam" id="PF00857"/>
    </source>
</evidence>
<organism evidence="2 3">
    <name type="scientific">Pelagibacterium lentulum</name>
    <dbReference type="NCBI Taxonomy" id="2029865"/>
    <lineage>
        <taxon>Bacteria</taxon>
        <taxon>Pseudomonadati</taxon>
        <taxon>Pseudomonadota</taxon>
        <taxon>Alphaproteobacteria</taxon>
        <taxon>Hyphomicrobiales</taxon>
        <taxon>Devosiaceae</taxon>
        <taxon>Pelagibacterium</taxon>
    </lineage>
</organism>
<protein>
    <recommendedName>
        <fullName evidence="1">Isochorismatase-like domain-containing protein</fullName>
    </recommendedName>
</protein>
<dbReference type="EMBL" id="BMKB01000006">
    <property type="protein sequence ID" value="GGA60367.1"/>
    <property type="molecule type" value="Genomic_DNA"/>
</dbReference>
<dbReference type="AlphaFoldDB" id="A0A916RKS2"/>
<accession>A0A916RKS2</accession>
<dbReference type="InterPro" id="IPR000868">
    <property type="entry name" value="Isochorismatase-like_dom"/>
</dbReference>
<evidence type="ECO:0000313" key="2">
    <source>
        <dbReference type="EMBL" id="GGA60367.1"/>
    </source>
</evidence>
<dbReference type="Gene3D" id="3.40.50.850">
    <property type="entry name" value="Isochorismatase-like"/>
    <property type="match status" value="1"/>
</dbReference>
<proteinExistence type="predicted"/>
<dbReference type="Proteomes" id="UP000596977">
    <property type="component" value="Unassembled WGS sequence"/>
</dbReference>
<keyword evidence="3" id="KW-1185">Reference proteome</keyword>
<evidence type="ECO:0000313" key="3">
    <source>
        <dbReference type="Proteomes" id="UP000596977"/>
    </source>
</evidence>
<sequence length="67" mass="7185">MTGCETDVCVLSTVLGAIDRGYFVVVPRHAVCGSVDATHDAAITILTQRYGTQIAVVDHEAVQRLLQ</sequence>
<name>A0A916RKS2_9HYPH</name>
<dbReference type="SUPFAM" id="SSF52499">
    <property type="entry name" value="Isochorismatase-like hydrolases"/>
    <property type="match status" value="1"/>
</dbReference>
<dbReference type="Pfam" id="PF00857">
    <property type="entry name" value="Isochorismatase"/>
    <property type="match status" value="1"/>
</dbReference>
<dbReference type="InterPro" id="IPR036380">
    <property type="entry name" value="Isochorismatase-like_sf"/>
</dbReference>
<reference evidence="2 3" key="1">
    <citation type="journal article" date="2014" name="Int. J. Syst. Evol. Microbiol.">
        <title>Complete genome sequence of Corynebacterium casei LMG S-19264T (=DSM 44701T), isolated from a smear-ripened cheese.</title>
        <authorList>
            <consortium name="US DOE Joint Genome Institute (JGI-PGF)"/>
            <person name="Walter F."/>
            <person name="Albersmeier A."/>
            <person name="Kalinowski J."/>
            <person name="Ruckert C."/>
        </authorList>
    </citation>
    <scope>NUCLEOTIDE SEQUENCE [LARGE SCALE GENOMIC DNA]</scope>
    <source>
        <strain evidence="2 3">CGMCC 1.15896</strain>
    </source>
</reference>